<protein>
    <submittedName>
        <fullName evidence="11">Uncharacterized protein</fullName>
    </submittedName>
</protein>
<dbReference type="PRINTS" id="PR00249">
    <property type="entry name" value="GPCRSECRETIN"/>
</dbReference>
<feature type="transmembrane region" description="Helical" evidence="7">
    <location>
        <begin position="962"/>
        <end position="979"/>
    </location>
</feature>
<evidence type="ECO:0000256" key="6">
    <source>
        <dbReference type="SAM" id="MobiDB-lite"/>
    </source>
</evidence>
<evidence type="ECO:0000313" key="12">
    <source>
        <dbReference type="Proteomes" id="UP001634394"/>
    </source>
</evidence>
<feature type="domain" description="G-protein coupled receptors family 2 profile 2" evidence="10">
    <location>
        <begin position="925"/>
        <end position="1168"/>
    </location>
</feature>
<dbReference type="SMART" id="SM00303">
    <property type="entry name" value="GPS"/>
    <property type="match status" value="1"/>
</dbReference>
<dbReference type="CDD" id="cd00037">
    <property type="entry name" value="CLECT"/>
    <property type="match status" value="1"/>
</dbReference>
<dbReference type="Proteomes" id="UP001634394">
    <property type="component" value="Unassembled WGS sequence"/>
</dbReference>
<keyword evidence="4 7" id="KW-0472">Membrane</keyword>
<evidence type="ECO:0000259" key="10">
    <source>
        <dbReference type="PROSITE" id="PS50261"/>
    </source>
</evidence>
<organism evidence="11 12">
    <name type="scientific">Sinanodonta woodiana</name>
    <name type="common">Chinese pond mussel</name>
    <name type="synonym">Anodonta woodiana</name>
    <dbReference type="NCBI Taxonomy" id="1069815"/>
    <lineage>
        <taxon>Eukaryota</taxon>
        <taxon>Metazoa</taxon>
        <taxon>Spiralia</taxon>
        <taxon>Lophotrochozoa</taxon>
        <taxon>Mollusca</taxon>
        <taxon>Bivalvia</taxon>
        <taxon>Autobranchia</taxon>
        <taxon>Heteroconchia</taxon>
        <taxon>Palaeoheterodonta</taxon>
        <taxon>Unionida</taxon>
        <taxon>Unionoidea</taxon>
        <taxon>Unionidae</taxon>
        <taxon>Unioninae</taxon>
        <taxon>Sinanodonta</taxon>
    </lineage>
</organism>
<keyword evidence="8" id="KW-0732">Signal</keyword>
<keyword evidence="2 7" id="KW-0812">Transmembrane</keyword>
<feature type="signal peptide" evidence="8">
    <location>
        <begin position="1"/>
        <end position="24"/>
    </location>
</feature>
<dbReference type="AlphaFoldDB" id="A0ABD3V6G1"/>
<dbReference type="Pfam" id="PF00002">
    <property type="entry name" value="7tm_2"/>
    <property type="match status" value="1"/>
</dbReference>
<dbReference type="EMBL" id="JBJQND010000014">
    <property type="protein sequence ID" value="KAL3856102.1"/>
    <property type="molecule type" value="Genomic_DNA"/>
</dbReference>
<reference evidence="11 12" key="1">
    <citation type="submission" date="2024-11" db="EMBL/GenBank/DDBJ databases">
        <title>Chromosome-level genome assembly of the freshwater bivalve Anodonta woodiana.</title>
        <authorList>
            <person name="Chen X."/>
        </authorList>
    </citation>
    <scope>NUCLEOTIDE SEQUENCE [LARGE SCALE GENOMIC DNA]</scope>
    <source>
        <strain evidence="11">MN2024</strain>
        <tissue evidence="11">Gills</tissue>
    </source>
</reference>
<dbReference type="InterPro" id="IPR000832">
    <property type="entry name" value="GPCR_2_secretin-like"/>
</dbReference>
<keyword evidence="5" id="KW-1015">Disulfide bond</keyword>
<keyword evidence="12" id="KW-1185">Reference proteome</keyword>
<dbReference type="PANTHER" id="PTHR47767">
    <property type="entry name" value="ADHESION G PROTEIN-COUPLED RECEPTOR G7"/>
    <property type="match status" value="1"/>
</dbReference>
<dbReference type="InterPro" id="IPR046338">
    <property type="entry name" value="GAIN_dom_sf"/>
</dbReference>
<dbReference type="InterPro" id="IPR057244">
    <property type="entry name" value="GAIN_B"/>
</dbReference>
<feature type="transmembrane region" description="Helical" evidence="7">
    <location>
        <begin position="985"/>
        <end position="1009"/>
    </location>
</feature>
<dbReference type="SUPFAM" id="SSF56436">
    <property type="entry name" value="C-type lectin-like"/>
    <property type="match status" value="2"/>
</dbReference>
<dbReference type="Gene3D" id="1.20.1070.10">
    <property type="entry name" value="Rhodopsin 7-helix transmembrane proteins"/>
    <property type="match status" value="1"/>
</dbReference>
<feature type="chain" id="PRO_5044783303" evidence="8">
    <location>
        <begin position="25"/>
        <end position="1227"/>
    </location>
</feature>
<keyword evidence="3 7" id="KW-1133">Transmembrane helix</keyword>
<dbReference type="Pfam" id="PF01825">
    <property type="entry name" value="GPS"/>
    <property type="match status" value="1"/>
</dbReference>
<evidence type="ECO:0000256" key="8">
    <source>
        <dbReference type="SAM" id="SignalP"/>
    </source>
</evidence>
<dbReference type="InterPro" id="IPR016187">
    <property type="entry name" value="CTDL_fold"/>
</dbReference>
<dbReference type="Gene3D" id="3.10.100.10">
    <property type="entry name" value="Mannose-Binding Protein A, subunit A"/>
    <property type="match status" value="2"/>
</dbReference>
<sequence>MISRFPTLHCVLLVFAILLQCTESVTSSNICPDGYLIFGNGDYTPRCIKVFSERKTWDEADQLCKSDLGHLIDMTRSRFLSFQNTTAERTVYFSNITFEKDWSWDVGEPSEFGECGRMKQVLLNETYYDAVKRMNVTVTRPSGKYVAALAPCEEILPFACERSVTSTGNLKHTSTCPDGWIGSNELAMCYRIFRNYLTFQGAEDSCQKLSGYMMTTDSEFDKSVSRSVFDWHRNNDAYFRNGTFSVWVNSTGLCSAMTLENVVYYDCDSSLPFACQVPARYKLPEEITVSSPYENQIELLNYPPFSPLQVTLKMSRPPSENEILIAEFNGQQILSGSYISVSSGSLYESPYFVNLTIPVQYQSSRRRRASQSDDFGSGDDNLIYQPVFSLPVFNMTAGYYSFRLYSVNPPHVLQTDPVLVRYAEPDVFIYVMIVTMSALKDLILPPQNAVAFNLCRDFSYISSIPARLNFVLNDIRQQAVYRPPWLMSLNSYNAYIEYVQPRTYTVRLRLFLTFTNGRNLSSDFEQYIRSEMQTLMTRLVNTSLVVSTVRVHSTVACPTLELNDTIRSTPITIPFTRINSTGYSWNRCYPGSRALAYAQCVGDYDKGAHWGNVTFTKDCQQTPNLENSSQSVSLRNLSKTPVDINNVNQVINDTAILTSVRGVLKDADVIYTAQILENVRQISSLPSKALEDVIKVANNMMELDPVIIQSAQKISSASNRILRAVDDLTKNTDLLGRNYKRIVQPYVAAEIWEQTQPSMIGLELIQGNWQRIENGSLNTLKTAPDNLQKTDAAIYIDPELVQGFTSRLAMHVYWGNLMFADNSGRYETVSRVAAARLSRNGKPIVDLGNKTVTAIFMPFKEHADIVCGHWNYTGNENAGGWSTEGCVHSVDAGRHICTCNHLTNFAVLIDLQPDQSLSEADKLALGIITKIGLGLSVAGLGLTILTFLIFRNLRKGRGQKTLVCLCFAMMGSAILFLVGIDRTETYGGCITVSVLLHYFILASFMWMLIEGIVQYLRFVKVLGTYIPKFMIKTSIPAWGTPLIPVIVLLAVDYNLYYGGRGYCWMQLYPLYWAFILPIGLILFANFIIFILVIVNLCRRPKGIQMNQSEKKIAILNFQAGLAVFVLLGLTWIFGFLAVEDARVAFMYVFAFLNAFQGFFVFLLFTAREKKIRQSWTRLCCKKMGDSAITNSTDSHGLKYSVPLSKSTHISNDRSADARSADARSADA</sequence>
<dbReference type="PROSITE" id="PS50261">
    <property type="entry name" value="G_PROTEIN_RECEP_F2_4"/>
    <property type="match status" value="1"/>
</dbReference>
<dbReference type="Pfam" id="PF26588">
    <property type="entry name" value="GAIN_ADGRA3"/>
    <property type="match status" value="1"/>
</dbReference>
<dbReference type="Gene3D" id="2.60.220.50">
    <property type="match status" value="1"/>
</dbReference>
<dbReference type="InterPro" id="IPR001304">
    <property type="entry name" value="C-type_lectin-like"/>
</dbReference>
<evidence type="ECO:0000256" key="3">
    <source>
        <dbReference type="ARBA" id="ARBA00022989"/>
    </source>
</evidence>
<dbReference type="PANTHER" id="PTHR47767:SF1">
    <property type="entry name" value="ADHESION G PROTEIN-COUPLED RECEPTOR G7"/>
    <property type="match status" value="1"/>
</dbReference>
<feature type="transmembrane region" description="Helical" evidence="7">
    <location>
        <begin position="1144"/>
        <end position="1164"/>
    </location>
</feature>
<feature type="transmembrane region" description="Helical" evidence="7">
    <location>
        <begin position="1029"/>
        <end position="1051"/>
    </location>
</feature>
<evidence type="ECO:0000259" key="9">
    <source>
        <dbReference type="PROSITE" id="PS50221"/>
    </source>
</evidence>
<accession>A0ABD3V6G1</accession>
<dbReference type="GO" id="GO:0016020">
    <property type="term" value="C:membrane"/>
    <property type="evidence" value="ECO:0007669"/>
    <property type="project" value="UniProtKB-SubCell"/>
</dbReference>
<dbReference type="InterPro" id="IPR053066">
    <property type="entry name" value="ADGR_G7"/>
</dbReference>
<feature type="domain" description="GAIN-B" evidence="9">
    <location>
        <begin position="756"/>
        <end position="915"/>
    </location>
</feature>
<comment type="caution">
    <text evidence="11">The sequence shown here is derived from an EMBL/GenBank/DDBJ whole genome shotgun (WGS) entry which is preliminary data.</text>
</comment>
<evidence type="ECO:0000313" key="11">
    <source>
        <dbReference type="EMBL" id="KAL3856102.1"/>
    </source>
</evidence>
<feature type="transmembrane region" description="Helical" evidence="7">
    <location>
        <begin position="1071"/>
        <end position="1094"/>
    </location>
</feature>
<dbReference type="PROSITE" id="PS50221">
    <property type="entry name" value="GAIN_B"/>
    <property type="match status" value="1"/>
</dbReference>
<dbReference type="SMART" id="SM00034">
    <property type="entry name" value="CLECT"/>
    <property type="match status" value="2"/>
</dbReference>
<dbReference type="InterPro" id="IPR017981">
    <property type="entry name" value="GPCR_2-like_7TM"/>
</dbReference>
<dbReference type="CDD" id="cd15040">
    <property type="entry name" value="7tmB2_Adhesion"/>
    <property type="match status" value="1"/>
</dbReference>
<gene>
    <name evidence="11" type="ORF">ACJMK2_015297</name>
</gene>
<evidence type="ECO:0000256" key="2">
    <source>
        <dbReference type="ARBA" id="ARBA00022692"/>
    </source>
</evidence>
<name>A0ABD3V6G1_SINWO</name>
<evidence type="ECO:0000256" key="7">
    <source>
        <dbReference type="SAM" id="Phobius"/>
    </source>
</evidence>
<dbReference type="InterPro" id="IPR058808">
    <property type="entry name" value="GAIN_ADGRA2/3"/>
</dbReference>
<comment type="subcellular location">
    <subcellularLocation>
        <location evidence="1">Membrane</location>
        <topology evidence="1">Multi-pass membrane protein</topology>
    </subcellularLocation>
</comment>
<evidence type="ECO:0000256" key="5">
    <source>
        <dbReference type="ARBA" id="ARBA00023157"/>
    </source>
</evidence>
<feature type="transmembrane region" description="Helical" evidence="7">
    <location>
        <begin position="1115"/>
        <end position="1138"/>
    </location>
</feature>
<dbReference type="InterPro" id="IPR000203">
    <property type="entry name" value="GPS"/>
</dbReference>
<evidence type="ECO:0000256" key="4">
    <source>
        <dbReference type="ARBA" id="ARBA00023136"/>
    </source>
</evidence>
<proteinExistence type="predicted"/>
<feature type="region of interest" description="Disordered" evidence="6">
    <location>
        <begin position="1207"/>
        <end position="1227"/>
    </location>
</feature>
<dbReference type="SUPFAM" id="SSF81321">
    <property type="entry name" value="Family A G protein-coupled receptor-like"/>
    <property type="match status" value="1"/>
</dbReference>
<dbReference type="InterPro" id="IPR016186">
    <property type="entry name" value="C-type_lectin-like/link_sf"/>
</dbReference>
<feature type="compositionally biased region" description="Basic and acidic residues" evidence="6">
    <location>
        <begin position="1210"/>
        <end position="1227"/>
    </location>
</feature>
<evidence type="ECO:0000256" key="1">
    <source>
        <dbReference type="ARBA" id="ARBA00004141"/>
    </source>
</evidence>
<feature type="transmembrane region" description="Helical" evidence="7">
    <location>
        <begin position="923"/>
        <end position="950"/>
    </location>
</feature>